<dbReference type="Pfam" id="PF09844">
    <property type="entry name" value="DUF2071"/>
    <property type="match status" value="1"/>
</dbReference>
<dbReference type="EMBL" id="PYIX02000008">
    <property type="protein sequence ID" value="RFC84179.1"/>
    <property type="molecule type" value="Genomic_DNA"/>
</dbReference>
<dbReference type="AlphaFoldDB" id="A0A371YRT2"/>
<evidence type="ECO:0000313" key="2">
    <source>
        <dbReference type="Proteomes" id="UP000240957"/>
    </source>
</evidence>
<accession>A0A371YRT2</accession>
<sequence>MNRHLFKYQQNQIFFRLFGRFLQSTWILNLRRWLMRYSPFLRLESQATNTVYMSWLVDIDLVRQRFPEPIRLWEHQGKTIFSILFYHHHHFGLHCLGPARKIFPSPRQSNWRFYLANDLLPKTVIFEQIVVDKMLHVMGGRMLSDAMPAQYDPHFQHDVKRENDQLDIHAQIHMDDRYCLEVKLKNTQDRQLKGEWAEIFSTWEDALEFFVPQEHVWVECVDQPEKLSQGNIKIVSDFQKIRPLMIDQIDCPLLTEFGIDASSSPLCFFIPNLDFHVLGENPVESLPNGVEVNASVEMKKTEK</sequence>
<dbReference type="Proteomes" id="UP000240957">
    <property type="component" value="Unassembled WGS sequence"/>
</dbReference>
<organism evidence="1 2">
    <name type="scientific">Acinetobacter sichuanensis</name>
    <dbReference type="NCBI Taxonomy" id="2136183"/>
    <lineage>
        <taxon>Bacteria</taxon>
        <taxon>Pseudomonadati</taxon>
        <taxon>Pseudomonadota</taxon>
        <taxon>Gammaproteobacteria</taxon>
        <taxon>Moraxellales</taxon>
        <taxon>Moraxellaceae</taxon>
        <taxon>Acinetobacter</taxon>
    </lineage>
</organism>
<protein>
    <recommendedName>
        <fullName evidence="3">DUF2071 domain-containing protein</fullName>
    </recommendedName>
</protein>
<proteinExistence type="predicted"/>
<comment type="caution">
    <text evidence="1">The sequence shown here is derived from an EMBL/GenBank/DDBJ whole genome shotgun (WGS) entry which is preliminary data.</text>
</comment>
<evidence type="ECO:0000313" key="1">
    <source>
        <dbReference type="EMBL" id="RFC84179.1"/>
    </source>
</evidence>
<name>A0A371YRT2_9GAMM</name>
<reference evidence="1 2" key="1">
    <citation type="submission" date="2018-08" db="EMBL/GenBank/DDBJ databases">
        <title>The draft genome of Acinetobacter sichuanensis strain WCHAc060041.</title>
        <authorList>
            <person name="Qin J."/>
            <person name="Feng Y."/>
            <person name="Zong Z."/>
        </authorList>
    </citation>
    <scope>NUCLEOTIDE SEQUENCE [LARGE SCALE GENOMIC DNA]</scope>
    <source>
        <strain evidence="1 2">WCHAc060041</strain>
    </source>
</reference>
<gene>
    <name evidence="1" type="ORF">C9E89_006965</name>
</gene>
<dbReference type="OrthoDB" id="700978at2"/>
<dbReference type="InterPro" id="IPR018644">
    <property type="entry name" value="DUF2071"/>
</dbReference>
<evidence type="ECO:0008006" key="3">
    <source>
        <dbReference type="Google" id="ProtNLM"/>
    </source>
</evidence>